<reference evidence="3 4" key="2">
    <citation type="submission" date="2019-01" db="EMBL/GenBank/DDBJ databases">
        <title>Motilimonas pumilus sp. nov., isolated from the gut of sea cucumber (Apostichopus japonicus).</title>
        <authorList>
            <person name="Wang F.-Q."/>
            <person name="Ren L.-H."/>
            <person name="Lin Y.-W."/>
            <person name="Sun G.-H."/>
            <person name="Du Z.-J."/>
            <person name="Zhao J.-X."/>
            <person name="Liu X.-J."/>
            <person name="Liu L.-J."/>
        </authorList>
    </citation>
    <scope>NUCLEOTIDE SEQUENCE [LARGE SCALE GENOMIC DNA]</scope>
    <source>
        <strain evidence="3 4">PLHSC7-2</strain>
    </source>
</reference>
<dbReference type="InterPro" id="IPR048809">
    <property type="entry name" value="GspA_C39-like"/>
</dbReference>
<dbReference type="Gene3D" id="1.10.101.10">
    <property type="entry name" value="PGBD-like superfamily/PGBD"/>
    <property type="match status" value="1"/>
</dbReference>
<feature type="compositionally biased region" description="Polar residues" evidence="1">
    <location>
        <begin position="359"/>
        <end position="368"/>
    </location>
</feature>
<dbReference type="InterPro" id="IPR049945">
    <property type="entry name" value="AAA_22"/>
</dbReference>
<organism evidence="3 4">
    <name type="scientific">Motilimonas pumila</name>
    <dbReference type="NCBI Taxonomy" id="2303987"/>
    <lineage>
        <taxon>Bacteria</taxon>
        <taxon>Pseudomonadati</taxon>
        <taxon>Pseudomonadota</taxon>
        <taxon>Gammaproteobacteria</taxon>
        <taxon>Alteromonadales</taxon>
        <taxon>Alteromonadales genera incertae sedis</taxon>
        <taxon>Motilimonas</taxon>
    </lineage>
</organism>
<feature type="domain" description="AAA+ ATPase" evidence="2">
    <location>
        <begin position="43"/>
        <end position="197"/>
    </location>
</feature>
<reference evidence="3 4" key="1">
    <citation type="submission" date="2018-09" db="EMBL/GenBank/DDBJ databases">
        <authorList>
            <person name="Wang F."/>
        </authorList>
    </citation>
    <scope>NUCLEOTIDE SEQUENCE [LARGE SCALE GENOMIC DNA]</scope>
    <source>
        <strain evidence="3 4">PLHSC7-2</strain>
    </source>
</reference>
<dbReference type="InterPro" id="IPR002477">
    <property type="entry name" value="Peptidoglycan-bd-like"/>
</dbReference>
<dbReference type="SMART" id="SM00382">
    <property type="entry name" value="AAA"/>
    <property type="match status" value="1"/>
</dbReference>
<dbReference type="Gene3D" id="3.90.70.10">
    <property type="entry name" value="Cysteine proteinases"/>
    <property type="match status" value="1"/>
</dbReference>
<comment type="caution">
    <text evidence="3">The sequence shown here is derived from an EMBL/GenBank/DDBJ whole genome shotgun (WGS) entry which is preliminary data.</text>
</comment>
<dbReference type="PANTHER" id="PTHR35894:SF1">
    <property type="entry name" value="PHOSPHORIBULOKINASE _ URIDINE KINASE FAMILY"/>
    <property type="match status" value="1"/>
</dbReference>
<evidence type="ECO:0000313" key="3">
    <source>
        <dbReference type="EMBL" id="RJG40087.1"/>
    </source>
</evidence>
<dbReference type="Proteomes" id="UP000283255">
    <property type="component" value="Unassembled WGS sequence"/>
</dbReference>
<dbReference type="InterPro" id="IPR036365">
    <property type="entry name" value="PGBD-like_sf"/>
</dbReference>
<dbReference type="CDD" id="cd00009">
    <property type="entry name" value="AAA"/>
    <property type="match status" value="1"/>
</dbReference>
<proteinExistence type="predicted"/>
<gene>
    <name evidence="3" type="ORF">D1Z90_17190</name>
</gene>
<dbReference type="InterPro" id="IPR003593">
    <property type="entry name" value="AAA+_ATPase"/>
</dbReference>
<dbReference type="SUPFAM" id="SSF52540">
    <property type="entry name" value="P-loop containing nucleoside triphosphate hydrolases"/>
    <property type="match status" value="1"/>
</dbReference>
<dbReference type="InterPro" id="IPR036366">
    <property type="entry name" value="PGBDSf"/>
</dbReference>
<dbReference type="Gene3D" id="3.40.50.300">
    <property type="entry name" value="P-loop containing nucleotide triphosphate hydrolases"/>
    <property type="match status" value="1"/>
</dbReference>
<dbReference type="PANTHER" id="PTHR35894">
    <property type="entry name" value="GENERAL SECRETION PATHWAY PROTEIN A-RELATED"/>
    <property type="match status" value="1"/>
</dbReference>
<dbReference type="Pfam" id="PF01471">
    <property type="entry name" value="PG_binding_1"/>
    <property type="match status" value="1"/>
</dbReference>
<evidence type="ECO:0000256" key="1">
    <source>
        <dbReference type="SAM" id="MobiDB-lite"/>
    </source>
</evidence>
<dbReference type="InterPro" id="IPR027417">
    <property type="entry name" value="P-loop_NTPase"/>
</dbReference>
<dbReference type="EMBL" id="QZCH01000029">
    <property type="protein sequence ID" value="RJG40087.1"/>
    <property type="molecule type" value="Genomic_DNA"/>
</dbReference>
<protein>
    <submittedName>
        <fullName evidence="3">AAA family ATPase</fullName>
    </submittedName>
</protein>
<sequence>MYKEFFGLKESPFSIAPDPDYLYMSDRHKEALAHLMYGLDAAVGGFILLTGEVGTGKTTVCRSLLQELPVKTELAFILNPSLTKIELLATICDEFGIKYNRERTSLKNLFDVIARFLLKNHQEGIHSVLLIDEAQHLSPKVLEQLRLLTNLETDRKKLLQIILIGQPELQALLKQEQLRQLAQRITARYHLLPLDKTEVCHYVRHRLKVAGCQLPVFNNRSLVEIHRQSGGVPRLINLICDRALLAAYANSDHNITPSLITSVATEVRGEDAVKTLNPRPLIYAGAALSVALIAALSVPYVMGFINSHKADAEMQVMQQNVEAAQAISLPPVPEEQALQNPYVAPVQQAEGSPQREPDSSGTGESQETVASFSAAEPIVVGAVPEGVEDLASIDVQTPVDMQYQRRLEKVVADSRSMEPAMQNLYRVWGYDVPLQDARCENAIAAGLHCLEGRGSVRSLKEMNHPAVVKMLDKRNQTYFATLTHAKPVIFASGGGTKHGFVLLINDKRVKVSENWFNEHWSGEYTLFWKAPAGYERALGLGAEGAAVQWLDDSLAQIYNQDYRSTQRFDGTLQERVMRFQNEHNLGVDGIAGVQTLLRINTAVLPYMPKLLTEG</sequence>
<dbReference type="RefSeq" id="WP_119912030.1">
    <property type="nucleotide sequence ID" value="NZ_QZCH01000029.1"/>
</dbReference>
<accession>A0A418YAU0</accession>
<dbReference type="SUPFAM" id="SSF47090">
    <property type="entry name" value="PGBD-like"/>
    <property type="match status" value="1"/>
</dbReference>
<keyword evidence="4" id="KW-1185">Reference proteome</keyword>
<feature type="region of interest" description="Disordered" evidence="1">
    <location>
        <begin position="345"/>
        <end position="368"/>
    </location>
</feature>
<evidence type="ECO:0000259" key="2">
    <source>
        <dbReference type="SMART" id="SM00382"/>
    </source>
</evidence>
<dbReference type="GO" id="GO:0016887">
    <property type="term" value="F:ATP hydrolysis activity"/>
    <property type="evidence" value="ECO:0007669"/>
    <property type="project" value="InterPro"/>
</dbReference>
<dbReference type="Pfam" id="PF21327">
    <property type="entry name" value="GspA_C39-like"/>
    <property type="match status" value="1"/>
</dbReference>
<dbReference type="InterPro" id="IPR052026">
    <property type="entry name" value="ExeA_AAA_ATPase_DNA-bind"/>
</dbReference>
<dbReference type="Pfam" id="PF13401">
    <property type="entry name" value="AAA_22"/>
    <property type="match status" value="1"/>
</dbReference>
<dbReference type="OrthoDB" id="9780149at2"/>
<name>A0A418YAU0_9GAMM</name>
<dbReference type="AlphaFoldDB" id="A0A418YAU0"/>
<evidence type="ECO:0000313" key="4">
    <source>
        <dbReference type="Proteomes" id="UP000283255"/>
    </source>
</evidence>